<proteinExistence type="predicted"/>
<feature type="compositionally biased region" description="Polar residues" evidence="2">
    <location>
        <begin position="132"/>
        <end position="141"/>
    </location>
</feature>
<dbReference type="Proteomes" id="UP001642720">
    <property type="component" value="Unassembled WGS sequence"/>
</dbReference>
<comment type="caution">
    <text evidence="3">The sequence shown here is derived from an EMBL/GenBank/DDBJ whole genome shotgun (WGS) entry which is preliminary data.</text>
</comment>
<organism evidence="3 4">
    <name type="scientific">Trichoderma ghanense</name>
    <dbReference type="NCBI Taxonomy" id="65468"/>
    <lineage>
        <taxon>Eukaryota</taxon>
        <taxon>Fungi</taxon>
        <taxon>Dikarya</taxon>
        <taxon>Ascomycota</taxon>
        <taxon>Pezizomycotina</taxon>
        <taxon>Sordariomycetes</taxon>
        <taxon>Hypocreomycetidae</taxon>
        <taxon>Hypocreales</taxon>
        <taxon>Hypocreaceae</taxon>
        <taxon>Trichoderma</taxon>
    </lineage>
</organism>
<dbReference type="PANTHER" id="PTHR37534:SF9">
    <property type="entry name" value="ZN(II)2CYS6 TRANSCRIPTION FACTOR (EUROFUNG)"/>
    <property type="match status" value="1"/>
</dbReference>
<dbReference type="RefSeq" id="XP_073560977.1">
    <property type="nucleotide sequence ID" value="XM_073700114.1"/>
</dbReference>
<feature type="compositionally biased region" description="Low complexity" evidence="2">
    <location>
        <begin position="97"/>
        <end position="111"/>
    </location>
</feature>
<feature type="non-terminal residue" evidence="3">
    <location>
        <position position="1"/>
    </location>
</feature>
<keyword evidence="4" id="KW-1185">Reference proteome</keyword>
<evidence type="ECO:0000256" key="1">
    <source>
        <dbReference type="ARBA" id="ARBA00023242"/>
    </source>
</evidence>
<gene>
    <name evidence="3" type="ORF">CCMA1212_002739</name>
</gene>
<keyword evidence="1" id="KW-0539">Nucleus</keyword>
<feature type="compositionally biased region" description="Low complexity" evidence="2">
    <location>
        <begin position="397"/>
        <end position="409"/>
    </location>
</feature>
<feature type="region of interest" description="Disordered" evidence="2">
    <location>
        <begin position="256"/>
        <end position="287"/>
    </location>
</feature>
<dbReference type="PANTHER" id="PTHR37534">
    <property type="entry name" value="TRANSCRIPTIONAL ACTIVATOR PROTEIN UGA3"/>
    <property type="match status" value="1"/>
</dbReference>
<protein>
    <recommendedName>
        <fullName evidence="5">Zn(2)-C6 fungal-type domain-containing protein</fullName>
    </recommendedName>
</protein>
<evidence type="ECO:0000313" key="3">
    <source>
        <dbReference type="EMBL" id="TFB04776.1"/>
    </source>
</evidence>
<evidence type="ECO:0000256" key="2">
    <source>
        <dbReference type="SAM" id="MobiDB-lite"/>
    </source>
</evidence>
<name>A0ABY2H9F2_9HYPO</name>
<sequence length="794" mass="87873">SRERASRVGCALIDPTGWTFPPCPAPSAGSAVSRYVSRPRRIAFLRVIQLCSCLTSSQCDKRLPGCERCEKSSRSCPGYNHLRRFLDESQNLRKKFSSASASPQSSSLAKSVDSHPATQSSSASSPFLGSLDTASLPTTTPGDAERDRTRVDASTPTDARPQVQHETLQGPGLERPPPGVPPTHQGIPDPSFLTAENISDADFEASFFDIDPQIYFADGNNCCGFIPSLSLINDANGPQGPSLSWLGDVNLEGFSQPGYDLDADRSERSERLDTELPSPLPDSSNEADQETAYLIRYFAERISPCLDVFDIERFFGHIVPIKAIRSPLLQNALAAIAAKQFGKTKRETYSSNHQTPGRSMLEQYSDTAHIDWFYKAASFYDKAIGHMMRLLQTLRDGSPSPSPGATPSSVDMPTSLHSAVSPSFKRRRVGSDQGSHNVVDDLLAAISVFLLYESLDNRFAEVSRHMSGAQYLLTFNLRQIFESTDFNIRGGTYGLHTRRAWQASFWNIVCIDSVTSYIEQTTPRIDIENLELWKAAGLPMCVVDGIHMPLSLCNDENSGHHFQMTETAACRTLIWVMLKTLAFVATEKGGYKPSEKSPPEVGKAGPGRWDTISQHLDNWCAALPDTFEPCARIAQRYNNIPTPSDNMAPRSEYQSVFQELFYANAMCATAAVLYHFVQLLLLLHKPLNQKLSETHPEFVAKRLNAYRQLSSQIEGHATEICAISLGRPDDPVRLHMVQPLYIAGLCFETHEQRTALAQLLTSIQRETGYSTAERVANLQQHWGWDNTPPALDVA</sequence>
<feature type="region of interest" description="Disordered" evidence="2">
    <location>
        <begin position="96"/>
        <end position="189"/>
    </location>
</feature>
<dbReference type="EMBL" id="PPTA01000003">
    <property type="protein sequence ID" value="TFB04776.1"/>
    <property type="molecule type" value="Genomic_DNA"/>
</dbReference>
<dbReference type="GeneID" id="300574564"/>
<accession>A0ABY2H9F2</accession>
<feature type="region of interest" description="Disordered" evidence="2">
    <location>
        <begin position="395"/>
        <end position="416"/>
    </location>
</feature>
<evidence type="ECO:0008006" key="5">
    <source>
        <dbReference type="Google" id="ProtNLM"/>
    </source>
</evidence>
<evidence type="ECO:0000313" key="4">
    <source>
        <dbReference type="Proteomes" id="UP001642720"/>
    </source>
</evidence>
<feature type="compositionally biased region" description="Basic and acidic residues" evidence="2">
    <location>
        <begin position="262"/>
        <end position="274"/>
    </location>
</feature>
<reference evidence="3 4" key="1">
    <citation type="submission" date="2018-01" db="EMBL/GenBank/DDBJ databases">
        <title>Genome characterization of the sugarcane-associated fungus Trichoderma ghanense CCMA-1212 and their application in lignocelulose bioconversion.</title>
        <authorList>
            <person name="Steindorff A.S."/>
            <person name="Mendes T.D."/>
            <person name="Vilela E.S.D."/>
            <person name="Rodrigues D.S."/>
            <person name="Formighieri E.F."/>
            <person name="Melo I.S."/>
            <person name="Favaro L.C.L."/>
        </authorList>
    </citation>
    <scope>NUCLEOTIDE SEQUENCE [LARGE SCALE GENOMIC DNA]</scope>
    <source>
        <strain evidence="3 4">CCMA-1212</strain>
    </source>
</reference>